<accession>A0ABR3M7P8</accession>
<sequence>MPSHCAPADSPQPAARTFHFPPKFTPETLRAARQQRKGRIREMMALTLRLMMMMMMTVVLQTSERPSGERGVGVMGAHHAEVRNSTPSSPSAALWAVAICGLHCVAIM</sequence>
<organism evidence="2 3">
    <name type="scientific">Cirrhinus molitorella</name>
    <name type="common">mud carp</name>
    <dbReference type="NCBI Taxonomy" id="172907"/>
    <lineage>
        <taxon>Eukaryota</taxon>
        <taxon>Metazoa</taxon>
        <taxon>Chordata</taxon>
        <taxon>Craniata</taxon>
        <taxon>Vertebrata</taxon>
        <taxon>Euteleostomi</taxon>
        <taxon>Actinopterygii</taxon>
        <taxon>Neopterygii</taxon>
        <taxon>Teleostei</taxon>
        <taxon>Ostariophysi</taxon>
        <taxon>Cypriniformes</taxon>
        <taxon>Cyprinidae</taxon>
        <taxon>Labeoninae</taxon>
        <taxon>Labeonini</taxon>
        <taxon>Cirrhinus</taxon>
    </lineage>
</organism>
<name>A0ABR3M7P8_9TELE</name>
<reference evidence="2 3" key="1">
    <citation type="submission" date="2023-09" db="EMBL/GenBank/DDBJ databases">
        <authorList>
            <person name="Wang M."/>
        </authorList>
    </citation>
    <scope>NUCLEOTIDE SEQUENCE [LARGE SCALE GENOMIC DNA]</scope>
    <source>
        <strain evidence="2">GT-2023</strain>
        <tissue evidence="2">Liver</tissue>
    </source>
</reference>
<evidence type="ECO:0000313" key="3">
    <source>
        <dbReference type="Proteomes" id="UP001558613"/>
    </source>
</evidence>
<gene>
    <name evidence="2" type="ORF">QQF64_010305</name>
</gene>
<dbReference type="EMBL" id="JAYMGO010000016">
    <property type="protein sequence ID" value="KAL1259728.1"/>
    <property type="molecule type" value="Genomic_DNA"/>
</dbReference>
<feature type="region of interest" description="Disordered" evidence="1">
    <location>
        <begin position="1"/>
        <end position="22"/>
    </location>
</feature>
<proteinExistence type="predicted"/>
<evidence type="ECO:0000256" key="1">
    <source>
        <dbReference type="SAM" id="MobiDB-lite"/>
    </source>
</evidence>
<comment type="caution">
    <text evidence="2">The sequence shown here is derived from an EMBL/GenBank/DDBJ whole genome shotgun (WGS) entry which is preliminary data.</text>
</comment>
<dbReference type="Proteomes" id="UP001558613">
    <property type="component" value="Unassembled WGS sequence"/>
</dbReference>
<keyword evidence="3" id="KW-1185">Reference proteome</keyword>
<protein>
    <submittedName>
        <fullName evidence="2">Uncharacterized protein</fullName>
    </submittedName>
</protein>
<evidence type="ECO:0000313" key="2">
    <source>
        <dbReference type="EMBL" id="KAL1259728.1"/>
    </source>
</evidence>